<dbReference type="SUPFAM" id="SSF52540">
    <property type="entry name" value="P-loop containing nucleoside triphosphate hydrolases"/>
    <property type="match status" value="2"/>
</dbReference>
<dbReference type="InterPro" id="IPR003593">
    <property type="entry name" value="AAA+_ATPase"/>
</dbReference>
<dbReference type="InterPro" id="IPR003439">
    <property type="entry name" value="ABC_transporter-like_ATP-bd"/>
</dbReference>
<evidence type="ECO:0000256" key="6">
    <source>
        <dbReference type="SAM" id="MobiDB-lite"/>
    </source>
</evidence>
<dbReference type="Pfam" id="PF08352">
    <property type="entry name" value="oligo_HPY"/>
    <property type="match status" value="1"/>
</dbReference>
<keyword evidence="3" id="KW-0813">Transport</keyword>
<dbReference type="InterPro" id="IPR027417">
    <property type="entry name" value="P-loop_NTPase"/>
</dbReference>
<dbReference type="NCBIfam" id="NF007739">
    <property type="entry name" value="PRK10419.1"/>
    <property type="match status" value="2"/>
</dbReference>
<name>A0A2N3PT38_9PROT</name>
<comment type="subcellular location">
    <subcellularLocation>
        <location evidence="1">Cell inner membrane</location>
        <topology evidence="1">Peripheral membrane protein</topology>
    </subcellularLocation>
</comment>
<comment type="similarity">
    <text evidence="2">Belongs to the ABC transporter superfamily.</text>
</comment>
<dbReference type="CDD" id="cd03257">
    <property type="entry name" value="ABC_NikE_OppD_transporters"/>
    <property type="match status" value="2"/>
</dbReference>
<dbReference type="EMBL" id="PIUM01000019">
    <property type="protein sequence ID" value="PKU23569.1"/>
    <property type="molecule type" value="Genomic_DNA"/>
</dbReference>
<protein>
    <submittedName>
        <fullName evidence="8">ABC transporter ATP-binding protein</fullName>
    </submittedName>
</protein>
<reference evidence="9" key="1">
    <citation type="submission" date="2017-12" db="EMBL/GenBank/DDBJ databases">
        <title>Draft genome sequence of Telmatospirillum siberiense 26-4b1T, an acidotolerant peatland alphaproteobacterium potentially involved in sulfur cycling.</title>
        <authorList>
            <person name="Hausmann B."/>
            <person name="Pjevac P."/>
            <person name="Schreck K."/>
            <person name="Herbold C.W."/>
            <person name="Daims H."/>
            <person name="Wagner M."/>
            <person name="Pester M."/>
            <person name="Loy A."/>
        </authorList>
    </citation>
    <scope>NUCLEOTIDE SEQUENCE [LARGE SCALE GENOMIC DNA]</scope>
    <source>
        <strain evidence="9">26-4b1</strain>
    </source>
</reference>
<evidence type="ECO:0000256" key="1">
    <source>
        <dbReference type="ARBA" id="ARBA00004417"/>
    </source>
</evidence>
<dbReference type="PROSITE" id="PS00211">
    <property type="entry name" value="ABC_TRANSPORTER_1"/>
    <property type="match status" value="1"/>
</dbReference>
<dbReference type="OrthoDB" id="9802264at2"/>
<dbReference type="GO" id="GO:0005524">
    <property type="term" value="F:ATP binding"/>
    <property type="evidence" value="ECO:0007669"/>
    <property type="project" value="UniProtKB-KW"/>
</dbReference>
<keyword evidence="5 8" id="KW-0067">ATP-binding</keyword>
<dbReference type="GO" id="GO:0015833">
    <property type="term" value="P:peptide transport"/>
    <property type="evidence" value="ECO:0007669"/>
    <property type="project" value="InterPro"/>
</dbReference>
<evidence type="ECO:0000259" key="7">
    <source>
        <dbReference type="PROSITE" id="PS50893"/>
    </source>
</evidence>
<dbReference type="Proteomes" id="UP000233293">
    <property type="component" value="Unassembled WGS sequence"/>
</dbReference>
<gene>
    <name evidence="8" type="ORF">CWS72_16025</name>
</gene>
<dbReference type="PROSITE" id="PS50893">
    <property type="entry name" value="ABC_TRANSPORTER_2"/>
    <property type="match status" value="2"/>
</dbReference>
<keyword evidence="4" id="KW-0547">Nucleotide-binding</keyword>
<dbReference type="Pfam" id="PF00005">
    <property type="entry name" value="ABC_tran"/>
    <property type="match status" value="2"/>
</dbReference>
<dbReference type="GO" id="GO:0005886">
    <property type="term" value="C:plasma membrane"/>
    <property type="evidence" value="ECO:0007669"/>
    <property type="project" value="UniProtKB-SubCell"/>
</dbReference>
<evidence type="ECO:0000256" key="3">
    <source>
        <dbReference type="ARBA" id="ARBA00022448"/>
    </source>
</evidence>
<feature type="domain" description="ABC transporter" evidence="7">
    <location>
        <begin position="318"/>
        <end position="563"/>
    </location>
</feature>
<dbReference type="Gene3D" id="3.40.50.300">
    <property type="entry name" value="P-loop containing nucleotide triphosphate hydrolases"/>
    <property type="match status" value="2"/>
</dbReference>
<dbReference type="PANTHER" id="PTHR43776:SF7">
    <property type="entry name" value="D,D-DIPEPTIDE TRANSPORT ATP-BINDING PROTEIN DDPF-RELATED"/>
    <property type="match status" value="1"/>
</dbReference>
<evidence type="ECO:0000256" key="5">
    <source>
        <dbReference type="ARBA" id="ARBA00022840"/>
    </source>
</evidence>
<sequence>MSCPIPIRSSSRSTPATAPLVAIEGLTIRFRADGPHRPAVQDMDLVIHPGECVALVGESGSGKSVTARSLLNLVGPGAAVTARRFEIDGADARNFGPADWQRLRGTFAGLVMQDALVSLDPLRTIGREVGEVVRHHRLLRTPAEIRDRVIRTLDRVGMPDPDVRASQYAHQLSGGLRQRALIAAAIAGGPRLIIADEPTTALDASVQKQVLEVLRQRVGEGAGLLLISHDLAVVADLADRVLVMRDGRVLDAGPTGGVLARPRHAYTRQLIAAVPSADSRGSRLSSSRLETAGGPTGNSVIVRDPLPPRPPIGIDTVLEARGLTKVYRYPGRAGDAGRLAALADVSFSIRSGEVLGLVGESGSGKSTCAKILLGLVEPDAGWVTLLGQPWSGISEKTRRPLRRSLQYIPQDPLSSFDPRYRVADIIGENLLSLPRSRRQDRIVALLDRVGLDAGYLKRPPLSLSGGQRQRVAVARALAARPALIVCDEPVSALDISIQAQVIDLIAELQSELETALLFISHDIGLVHHLADRVLVLNGGRVVEQGPVEKVFLTPTQDYTRTLLAARPGPLTDRLGPPSPARRE</sequence>
<dbReference type="AlphaFoldDB" id="A0A2N3PT38"/>
<dbReference type="SMART" id="SM00382">
    <property type="entry name" value="AAA"/>
    <property type="match status" value="2"/>
</dbReference>
<dbReference type="InterPro" id="IPR013563">
    <property type="entry name" value="Oligopep_ABC_C"/>
</dbReference>
<accession>A0A2N3PT38</accession>
<dbReference type="GO" id="GO:0016887">
    <property type="term" value="F:ATP hydrolysis activity"/>
    <property type="evidence" value="ECO:0007669"/>
    <property type="project" value="InterPro"/>
</dbReference>
<evidence type="ECO:0000313" key="8">
    <source>
        <dbReference type="EMBL" id="PKU23569.1"/>
    </source>
</evidence>
<dbReference type="RefSeq" id="WP_101251631.1">
    <property type="nucleotide sequence ID" value="NZ_PIUM01000019.1"/>
</dbReference>
<proteinExistence type="inferred from homology"/>
<dbReference type="InterPro" id="IPR050319">
    <property type="entry name" value="ABC_transp_ATP-bind"/>
</dbReference>
<feature type="region of interest" description="Disordered" evidence="6">
    <location>
        <begin position="277"/>
        <end position="305"/>
    </location>
</feature>
<keyword evidence="9" id="KW-1185">Reference proteome</keyword>
<dbReference type="GO" id="GO:0055085">
    <property type="term" value="P:transmembrane transport"/>
    <property type="evidence" value="ECO:0007669"/>
    <property type="project" value="UniProtKB-ARBA"/>
</dbReference>
<evidence type="ECO:0000313" key="9">
    <source>
        <dbReference type="Proteomes" id="UP000233293"/>
    </source>
</evidence>
<dbReference type="PANTHER" id="PTHR43776">
    <property type="entry name" value="TRANSPORT ATP-BINDING PROTEIN"/>
    <property type="match status" value="1"/>
</dbReference>
<feature type="domain" description="ABC transporter" evidence="7">
    <location>
        <begin position="23"/>
        <end position="271"/>
    </location>
</feature>
<evidence type="ECO:0000256" key="4">
    <source>
        <dbReference type="ARBA" id="ARBA00022741"/>
    </source>
</evidence>
<comment type="caution">
    <text evidence="8">The sequence shown here is derived from an EMBL/GenBank/DDBJ whole genome shotgun (WGS) entry which is preliminary data.</text>
</comment>
<organism evidence="8 9">
    <name type="scientific">Telmatospirillum siberiense</name>
    <dbReference type="NCBI Taxonomy" id="382514"/>
    <lineage>
        <taxon>Bacteria</taxon>
        <taxon>Pseudomonadati</taxon>
        <taxon>Pseudomonadota</taxon>
        <taxon>Alphaproteobacteria</taxon>
        <taxon>Rhodospirillales</taxon>
        <taxon>Rhodospirillaceae</taxon>
        <taxon>Telmatospirillum</taxon>
    </lineage>
</organism>
<dbReference type="InterPro" id="IPR017871">
    <property type="entry name" value="ABC_transporter-like_CS"/>
</dbReference>
<evidence type="ECO:0000256" key="2">
    <source>
        <dbReference type="ARBA" id="ARBA00005417"/>
    </source>
</evidence>